<dbReference type="InterPro" id="IPR010982">
    <property type="entry name" value="Lambda_DNA-bd_dom_sf"/>
</dbReference>
<dbReference type="PROSITE" id="PS00356">
    <property type="entry name" value="HTH_LACI_1"/>
    <property type="match status" value="1"/>
</dbReference>
<dbReference type="EMBL" id="CP001819">
    <property type="protein sequence ID" value="ACZ20789.1"/>
    <property type="molecule type" value="Genomic_DNA"/>
</dbReference>
<name>D1BC09_SANKS</name>
<keyword evidence="2" id="KW-0238">DNA-binding</keyword>
<evidence type="ECO:0000313" key="6">
    <source>
        <dbReference type="Proteomes" id="UP000000322"/>
    </source>
</evidence>
<dbReference type="PANTHER" id="PTHR30146:SF109">
    <property type="entry name" value="HTH-TYPE TRANSCRIPTIONAL REGULATOR GALS"/>
    <property type="match status" value="1"/>
</dbReference>
<organism evidence="5 6">
    <name type="scientific">Sanguibacter keddieii (strain ATCC 51767 / DSM 10542 / NCFB 3025 / ST-74)</name>
    <dbReference type="NCBI Taxonomy" id="446469"/>
    <lineage>
        <taxon>Bacteria</taxon>
        <taxon>Bacillati</taxon>
        <taxon>Actinomycetota</taxon>
        <taxon>Actinomycetes</taxon>
        <taxon>Micrococcales</taxon>
        <taxon>Sanguibacteraceae</taxon>
        <taxon>Sanguibacter</taxon>
    </lineage>
</organism>
<reference evidence="5 6" key="1">
    <citation type="journal article" date="2009" name="Stand. Genomic Sci.">
        <title>Complete genome sequence of Sanguibacter keddieii type strain (ST-74).</title>
        <authorList>
            <person name="Ivanova N."/>
            <person name="Sikorski J."/>
            <person name="Sims D."/>
            <person name="Brettin T."/>
            <person name="Detter J.C."/>
            <person name="Han C."/>
            <person name="Lapidus A."/>
            <person name="Copeland A."/>
            <person name="Glavina Del Rio T."/>
            <person name="Nolan M."/>
            <person name="Chen F."/>
            <person name="Lucas S."/>
            <person name="Tice H."/>
            <person name="Cheng J.F."/>
            <person name="Bruce D."/>
            <person name="Goodwin L."/>
            <person name="Pitluck S."/>
            <person name="Pati A."/>
            <person name="Mavromatis K."/>
            <person name="Chen A."/>
            <person name="Palaniappan K."/>
            <person name="D'haeseleer P."/>
            <person name="Chain P."/>
            <person name="Bristow J."/>
            <person name="Eisen J.A."/>
            <person name="Markowitz V."/>
            <person name="Hugenholtz P."/>
            <person name="Goker M."/>
            <person name="Pukall R."/>
            <person name="Klenk H.P."/>
            <person name="Kyrpides N.C."/>
        </authorList>
    </citation>
    <scope>NUCLEOTIDE SEQUENCE [LARGE SCALE GENOMIC DNA]</scope>
    <source>
        <strain evidence="6">ATCC 51767 / DSM 10542 / NCFB 3025 / ST-74</strain>
    </source>
</reference>
<dbReference type="SMART" id="SM00354">
    <property type="entry name" value="HTH_LACI"/>
    <property type="match status" value="1"/>
</dbReference>
<dbReference type="AlphaFoldDB" id="D1BC09"/>
<sequence length="351" mass="36738">MSSQVPTLEEVALAAGVSRSTASRAINGGSRVSSEAQAAVDDAVARLGFVPNRAARSLVTRRTNSVALVVPEPDERFLNDPFFAATLRGMNSVLKNSDLQLVLLIAKLDESAGRIAQYLRNGHVDGAIVVSHHRKDDLEGAIEASRLPAVFVGRPFHPFPGLRFVDVDNVAGGRMATEHLLRRGCTRIAHIAGPADMTSGEDRLAGFEEAVRAAGLEPGPVVRGDFTTATGAAAMEQVLAEDPTIDGVFAASDLMASGALQTLAAHGRRVPDDVAVIGYDDLGVADDTVPALTTIANPVVRMARHATEELLVTLGALSPDTLVGGDGDAPPIIEEDGHFVLAPVLVERASS</sequence>
<dbReference type="SUPFAM" id="SSF53822">
    <property type="entry name" value="Periplasmic binding protein-like I"/>
    <property type="match status" value="1"/>
</dbReference>
<dbReference type="STRING" id="446469.Sked_08380"/>
<dbReference type="InterPro" id="IPR046335">
    <property type="entry name" value="LacI/GalR-like_sensor"/>
</dbReference>
<dbReference type="Pfam" id="PF13377">
    <property type="entry name" value="Peripla_BP_3"/>
    <property type="match status" value="1"/>
</dbReference>
<dbReference type="OrthoDB" id="4268837at2"/>
<protein>
    <submittedName>
        <fullName evidence="5">Transcriptional regulator</fullName>
    </submittedName>
</protein>
<dbReference type="SUPFAM" id="SSF47413">
    <property type="entry name" value="lambda repressor-like DNA-binding domains"/>
    <property type="match status" value="1"/>
</dbReference>
<gene>
    <name evidence="5" type="ordered locus">Sked_08380</name>
</gene>
<dbReference type="PROSITE" id="PS50932">
    <property type="entry name" value="HTH_LACI_2"/>
    <property type="match status" value="1"/>
</dbReference>
<dbReference type="HOGENOM" id="CLU_037628_6_1_11"/>
<dbReference type="InterPro" id="IPR028082">
    <property type="entry name" value="Peripla_BP_I"/>
</dbReference>
<dbReference type="InterPro" id="IPR000843">
    <property type="entry name" value="HTH_LacI"/>
</dbReference>
<dbReference type="eggNOG" id="COG1609">
    <property type="taxonomic scope" value="Bacteria"/>
</dbReference>
<dbReference type="RefSeq" id="WP_012865858.1">
    <property type="nucleotide sequence ID" value="NC_013521.1"/>
</dbReference>
<dbReference type="GO" id="GO:0003700">
    <property type="term" value="F:DNA-binding transcription factor activity"/>
    <property type="evidence" value="ECO:0007669"/>
    <property type="project" value="TreeGrafter"/>
</dbReference>
<dbReference type="PANTHER" id="PTHR30146">
    <property type="entry name" value="LACI-RELATED TRANSCRIPTIONAL REPRESSOR"/>
    <property type="match status" value="1"/>
</dbReference>
<feature type="domain" description="HTH lacI-type" evidence="4">
    <location>
        <begin position="6"/>
        <end position="60"/>
    </location>
</feature>
<evidence type="ECO:0000256" key="2">
    <source>
        <dbReference type="ARBA" id="ARBA00023125"/>
    </source>
</evidence>
<evidence type="ECO:0000256" key="3">
    <source>
        <dbReference type="ARBA" id="ARBA00023163"/>
    </source>
</evidence>
<dbReference type="GO" id="GO:0000976">
    <property type="term" value="F:transcription cis-regulatory region binding"/>
    <property type="evidence" value="ECO:0007669"/>
    <property type="project" value="TreeGrafter"/>
</dbReference>
<dbReference type="CDD" id="cd01392">
    <property type="entry name" value="HTH_LacI"/>
    <property type="match status" value="1"/>
</dbReference>
<evidence type="ECO:0000259" key="4">
    <source>
        <dbReference type="PROSITE" id="PS50932"/>
    </source>
</evidence>
<keyword evidence="3" id="KW-0804">Transcription</keyword>
<dbReference type="Pfam" id="PF00356">
    <property type="entry name" value="LacI"/>
    <property type="match status" value="1"/>
</dbReference>
<evidence type="ECO:0000256" key="1">
    <source>
        <dbReference type="ARBA" id="ARBA00023015"/>
    </source>
</evidence>
<dbReference type="KEGG" id="ske:Sked_08380"/>
<dbReference type="Gene3D" id="1.10.260.40">
    <property type="entry name" value="lambda repressor-like DNA-binding domains"/>
    <property type="match status" value="1"/>
</dbReference>
<keyword evidence="1" id="KW-0805">Transcription regulation</keyword>
<dbReference type="Gene3D" id="3.40.50.2300">
    <property type="match status" value="2"/>
</dbReference>
<proteinExistence type="predicted"/>
<keyword evidence="6" id="KW-1185">Reference proteome</keyword>
<evidence type="ECO:0000313" key="5">
    <source>
        <dbReference type="EMBL" id="ACZ20789.1"/>
    </source>
</evidence>
<dbReference type="Proteomes" id="UP000000322">
    <property type="component" value="Chromosome"/>
</dbReference>
<accession>D1BC09</accession>
<dbReference type="CDD" id="cd06267">
    <property type="entry name" value="PBP1_LacI_sugar_binding-like"/>
    <property type="match status" value="1"/>
</dbReference>